<comment type="caution">
    <text evidence="7">The sequence shown here is derived from an EMBL/GenBank/DDBJ whole genome shotgun (WGS) entry which is preliminary data.</text>
</comment>
<dbReference type="STRING" id="197461.A3843_05500"/>
<dbReference type="CDD" id="cd07377">
    <property type="entry name" value="WHTH_GntR"/>
    <property type="match status" value="1"/>
</dbReference>
<dbReference type="CDD" id="cd00609">
    <property type="entry name" value="AAT_like"/>
    <property type="match status" value="1"/>
</dbReference>
<feature type="domain" description="HTH gntR-type" evidence="6">
    <location>
        <begin position="11"/>
        <end position="79"/>
    </location>
</feature>
<dbReference type="InterPro" id="IPR036390">
    <property type="entry name" value="WH_DNA-bd_sf"/>
</dbReference>
<dbReference type="InterPro" id="IPR015424">
    <property type="entry name" value="PyrdxlP-dep_Trfase"/>
</dbReference>
<dbReference type="Pfam" id="PF00392">
    <property type="entry name" value="GntR"/>
    <property type="match status" value="1"/>
</dbReference>
<evidence type="ECO:0000313" key="8">
    <source>
        <dbReference type="Proteomes" id="UP000185783"/>
    </source>
</evidence>
<organism evidence="7 8">
    <name type="scientific">Pseudovibrio exalbescens</name>
    <dbReference type="NCBI Taxonomy" id="197461"/>
    <lineage>
        <taxon>Bacteria</taxon>
        <taxon>Pseudomonadati</taxon>
        <taxon>Pseudomonadota</taxon>
        <taxon>Alphaproteobacteria</taxon>
        <taxon>Hyphomicrobiales</taxon>
        <taxon>Stappiaceae</taxon>
        <taxon>Pseudovibrio</taxon>
    </lineage>
</organism>
<evidence type="ECO:0000313" key="7">
    <source>
        <dbReference type="EMBL" id="OKL44959.1"/>
    </source>
</evidence>
<dbReference type="InterPro" id="IPR004839">
    <property type="entry name" value="Aminotransferase_I/II_large"/>
</dbReference>
<keyword evidence="3" id="KW-0805">Transcription regulation</keyword>
<comment type="similarity">
    <text evidence="1">In the C-terminal section; belongs to the class-I pyridoxal-phosphate-dependent aminotransferase family.</text>
</comment>
<evidence type="ECO:0000259" key="6">
    <source>
        <dbReference type="PROSITE" id="PS50949"/>
    </source>
</evidence>
<accession>A0A1U7JJR0</accession>
<reference evidence="7 8" key="1">
    <citation type="submission" date="2016-03" db="EMBL/GenBank/DDBJ databases">
        <title>Genome sequence of Nesiotobacter sp. nov., a moderately halophilic alphaproteobacterium isolated from the Yellow Sea, China.</title>
        <authorList>
            <person name="Zhang G."/>
            <person name="Zhang R."/>
        </authorList>
    </citation>
    <scope>NUCLEOTIDE SEQUENCE [LARGE SCALE GENOMIC DNA]</scope>
    <source>
        <strain evidence="7 8">WB1-6</strain>
    </source>
</reference>
<evidence type="ECO:0000256" key="2">
    <source>
        <dbReference type="ARBA" id="ARBA00022898"/>
    </source>
</evidence>
<dbReference type="Proteomes" id="UP000185783">
    <property type="component" value="Unassembled WGS sequence"/>
</dbReference>
<evidence type="ECO:0000256" key="3">
    <source>
        <dbReference type="ARBA" id="ARBA00023015"/>
    </source>
</evidence>
<keyword evidence="4" id="KW-0238">DNA-binding</keyword>
<dbReference type="Pfam" id="PF00155">
    <property type="entry name" value="Aminotran_1_2"/>
    <property type="match status" value="1"/>
</dbReference>
<keyword evidence="5" id="KW-0804">Transcription</keyword>
<keyword evidence="2" id="KW-0663">Pyridoxal phosphate</keyword>
<dbReference type="InterPro" id="IPR015421">
    <property type="entry name" value="PyrdxlP-dep_Trfase_major"/>
</dbReference>
<dbReference type="EMBL" id="LVVZ01000009">
    <property type="protein sequence ID" value="OKL44959.1"/>
    <property type="molecule type" value="Genomic_DNA"/>
</dbReference>
<dbReference type="GO" id="GO:0003677">
    <property type="term" value="F:DNA binding"/>
    <property type="evidence" value="ECO:0007669"/>
    <property type="project" value="UniProtKB-KW"/>
</dbReference>
<dbReference type="PANTHER" id="PTHR46577:SF1">
    <property type="entry name" value="HTH-TYPE TRANSCRIPTIONAL REGULATORY PROTEIN GABR"/>
    <property type="match status" value="1"/>
</dbReference>
<dbReference type="InterPro" id="IPR015422">
    <property type="entry name" value="PyrdxlP-dep_Trfase_small"/>
</dbReference>
<dbReference type="AlphaFoldDB" id="A0A1U7JJR0"/>
<evidence type="ECO:0000256" key="5">
    <source>
        <dbReference type="ARBA" id="ARBA00023163"/>
    </source>
</evidence>
<sequence>MWVPNVKTAEGPIYLAIAEALAQDVAEGRLQPGDKLPPQRELAYQLGVTLGTVSRAYSEAERRKLVRGETGRGTFICGDEDAPPSPLTPPVDGSGNLDLARNFAFTPLNPDLSAAMIEVAKKPELASLNAYVPSEGLEEHRSVGAAFFNAHYGGDVTAQQTLVTCGAQHGIKVLINSLFERGDVIGVDELCYPSLLDSAVHDGYRLVPIPNLRNTDGSLGAMDPDAIKAAAKRCGLRGLFVMPSVHNPTTHTMTLKERQAIADACAVHGVKVIEDDPYTPFLSEETVPFARLLPELTASISSMSKVMAPGLRVGFVHLPMMRTAGIRNFIGESVWMASPVVAEIACYWVRAGAVEQTLAAKRTALARRFAIVQRILARFSVKGGAQKPFVWVGMPEGVSSMVVQEYLGRKGVDILASHYFQLPERHRHEGLRLSLGTILRDEDFERALNILCEALETFGSGNRGRELMG</sequence>
<evidence type="ECO:0000256" key="1">
    <source>
        <dbReference type="ARBA" id="ARBA00005384"/>
    </source>
</evidence>
<dbReference type="Gene3D" id="1.10.10.10">
    <property type="entry name" value="Winged helix-like DNA-binding domain superfamily/Winged helix DNA-binding domain"/>
    <property type="match status" value="1"/>
</dbReference>
<dbReference type="PROSITE" id="PS50949">
    <property type="entry name" value="HTH_GNTR"/>
    <property type="match status" value="1"/>
</dbReference>
<dbReference type="InterPro" id="IPR036388">
    <property type="entry name" value="WH-like_DNA-bd_sf"/>
</dbReference>
<dbReference type="InterPro" id="IPR051446">
    <property type="entry name" value="HTH_trans_reg/aminotransferase"/>
</dbReference>
<dbReference type="SUPFAM" id="SSF46785">
    <property type="entry name" value="Winged helix' DNA-binding domain"/>
    <property type="match status" value="1"/>
</dbReference>
<dbReference type="GO" id="GO:0003700">
    <property type="term" value="F:DNA-binding transcription factor activity"/>
    <property type="evidence" value="ECO:0007669"/>
    <property type="project" value="InterPro"/>
</dbReference>
<dbReference type="SUPFAM" id="SSF53383">
    <property type="entry name" value="PLP-dependent transferases"/>
    <property type="match status" value="1"/>
</dbReference>
<keyword evidence="8" id="KW-1185">Reference proteome</keyword>
<gene>
    <name evidence="7" type="ORF">A3843_05500</name>
</gene>
<dbReference type="Gene3D" id="3.90.1150.10">
    <property type="entry name" value="Aspartate Aminotransferase, domain 1"/>
    <property type="match status" value="1"/>
</dbReference>
<dbReference type="Gene3D" id="3.40.640.10">
    <property type="entry name" value="Type I PLP-dependent aspartate aminotransferase-like (Major domain)"/>
    <property type="match status" value="1"/>
</dbReference>
<dbReference type="GO" id="GO:0030170">
    <property type="term" value="F:pyridoxal phosphate binding"/>
    <property type="evidence" value="ECO:0007669"/>
    <property type="project" value="InterPro"/>
</dbReference>
<dbReference type="SMART" id="SM00345">
    <property type="entry name" value="HTH_GNTR"/>
    <property type="match status" value="1"/>
</dbReference>
<protein>
    <recommendedName>
        <fullName evidence="6">HTH gntR-type domain-containing protein</fullName>
    </recommendedName>
</protein>
<dbReference type="PANTHER" id="PTHR46577">
    <property type="entry name" value="HTH-TYPE TRANSCRIPTIONAL REGULATORY PROTEIN GABR"/>
    <property type="match status" value="1"/>
</dbReference>
<name>A0A1U7JJR0_9HYPH</name>
<evidence type="ECO:0000256" key="4">
    <source>
        <dbReference type="ARBA" id="ARBA00023125"/>
    </source>
</evidence>
<proteinExistence type="inferred from homology"/>
<dbReference type="InterPro" id="IPR000524">
    <property type="entry name" value="Tscrpt_reg_HTH_GntR"/>
</dbReference>